<evidence type="ECO:0000313" key="5">
    <source>
        <dbReference type="EMBL" id="OGZ30778.1"/>
    </source>
</evidence>
<dbReference type="InterPro" id="IPR023213">
    <property type="entry name" value="CAT-like_dom_sf"/>
</dbReference>
<accession>A0A1G2EZR7</accession>
<dbReference type="AlphaFoldDB" id="A0A1G2EZR7"/>
<organism evidence="5 6">
    <name type="scientific">Candidatus Niyogibacteria bacterium RIFCSPLOWO2_02_FULL_45_13</name>
    <dbReference type="NCBI Taxonomy" id="1801725"/>
    <lineage>
        <taxon>Bacteria</taxon>
        <taxon>Candidatus Niyogiibacteriota</taxon>
    </lineage>
</organism>
<protein>
    <recommendedName>
        <fullName evidence="4">Transketolase-like pyrimidine-binding domain-containing protein</fullName>
    </recommendedName>
</protein>
<keyword evidence="2" id="KW-0560">Oxidoreductase</keyword>
<dbReference type="GO" id="GO:0016746">
    <property type="term" value="F:acyltransferase activity"/>
    <property type="evidence" value="ECO:0007669"/>
    <property type="project" value="InterPro"/>
</dbReference>
<dbReference type="PANTHER" id="PTHR43257:SF2">
    <property type="entry name" value="PYRUVATE DEHYDROGENASE E1 COMPONENT SUBUNIT BETA"/>
    <property type="match status" value="1"/>
</dbReference>
<dbReference type="PANTHER" id="PTHR43257">
    <property type="entry name" value="PYRUVATE DEHYDROGENASE E1 COMPONENT BETA SUBUNIT"/>
    <property type="match status" value="1"/>
</dbReference>
<dbReference type="InterPro" id="IPR005475">
    <property type="entry name" value="Transketolase-like_Pyr-bd"/>
</dbReference>
<dbReference type="SMART" id="SM00861">
    <property type="entry name" value="Transket_pyr"/>
    <property type="match status" value="1"/>
</dbReference>
<dbReference type="InterPro" id="IPR029061">
    <property type="entry name" value="THDP-binding"/>
</dbReference>
<dbReference type="Proteomes" id="UP000178428">
    <property type="component" value="Unassembled WGS sequence"/>
</dbReference>
<evidence type="ECO:0000259" key="4">
    <source>
        <dbReference type="SMART" id="SM00861"/>
    </source>
</evidence>
<proteinExistence type="predicted"/>
<evidence type="ECO:0000256" key="1">
    <source>
        <dbReference type="ARBA" id="ARBA00001964"/>
    </source>
</evidence>
<feature type="domain" description="Transketolase-like pyrimidine-binding" evidence="4">
    <location>
        <begin position="4"/>
        <end position="179"/>
    </location>
</feature>
<dbReference type="Pfam" id="PF02780">
    <property type="entry name" value="Transketolase_C"/>
    <property type="match status" value="1"/>
</dbReference>
<evidence type="ECO:0000256" key="2">
    <source>
        <dbReference type="ARBA" id="ARBA00023002"/>
    </source>
</evidence>
<dbReference type="Pfam" id="PF02779">
    <property type="entry name" value="Transket_pyr"/>
    <property type="match status" value="1"/>
</dbReference>
<dbReference type="SUPFAM" id="SSF52922">
    <property type="entry name" value="TK C-terminal domain-like"/>
    <property type="match status" value="1"/>
</dbReference>
<keyword evidence="3" id="KW-0786">Thiamine pyrophosphate</keyword>
<evidence type="ECO:0000256" key="3">
    <source>
        <dbReference type="ARBA" id="ARBA00023052"/>
    </source>
</evidence>
<gene>
    <name evidence="5" type="ORF">A3J00_04020</name>
</gene>
<dbReference type="InterPro" id="IPR009014">
    <property type="entry name" value="Transketo_C/PFOR_II"/>
</dbReference>
<dbReference type="STRING" id="1801725.A3J00_04020"/>
<name>A0A1G2EZR7_9BACT</name>
<dbReference type="Gene3D" id="3.40.50.970">
    <property type="match status" value="1"/>
</dbReference>
<dbReference type="Gene3D" id="3.40.50.920">
    <property type="match status" value="1"/>
</dbReference>
<evidence type="ECO:0000313" key="6">
    <source>
        <dbReference type="Proteomes" id="UP000178428"/>
    </source>
</evidence>
<dbReference type="GO" id="GO:0016491">
    <property type="term" value="F:oxidoreductase activity"/>
    <property type="evidence" value="ECO:0007669"/>
    <property type="project" value="UniProtKB-KW"/>
</dbReference>
<dbReference type="SUPFAM" id="SSF52518">
    <property type="entry name" value="Thiamin diphosphate-binding fold (THDP-binding)"/>
    <property type="match status" value="1"/>
</dbReference>
<dbReference type="EMBL" id="MHMR01000015">
    <property type="protein sequence ID" value="OGZ30778.1"/>
    <property type="molecule type" value="Genomic_DNA"/>
</dbReference>
<reference evidence="5 6" key="1">
    <citation type="journal article" date="2016" name="Nat. Commun.">
        <title>Thousands of microbial genomes shed light on interconnected biogeochemical processes in an aquifer system.</title>
        <authorList>
            <person name="Anantharaman K."/>
            <person name="Brown C.T."/>
            <person name="Hug L.A."/>
            <person name="Sharon I."/>
            <person name="Castelle C.J."/>
            <person name="Probst A.J."/>
            <person name="Thomas B.C."/>
            <person name="Singh A."/>
            <person name="Wilkins M.J."/>
            <person name="Karaoz U."/>
            <person name="Brodie E.L."/>
            <person name="Williams K.H."/>
            <person name="Hubbard S.S."/>
            <person name="Banfield J.F."/>
        </authorList>
    </citation>
    <scope>NUCLEOTIDE SEQUENCE [LARGE SCALE GENOMIC DNA]</scope>
</reference>
<comment type="cofactor">
    <cofactor evidence="1">
        <name>thiamine diphosphate</name>
        <dbReference type="ChEBI" id="CHEBI:58937"/>
    </cofactor>
</comment>
<dbReference type="Pfam" id="PF00198">
    <property type="entry name" value="2-oxoacid_dh"/>
    <property type="match status" value="1"/>
</dbReference>
<comment type="caution">
    <text evidence="5">The sequence shown here is derived from an EMBL/GenBank/DDBJ whole genome shotgun (WGS) entry which is preliminary data.</text>
</comment>
<dbReference type="SUPFAM" id="SSF52777">
    <property type="entry name" value="CoA-dependent acyltransferases"/>
    <property type="match status" value="1"/>
</dbReference>
<dbReference type="InterPro" id="IPR001078">
    <property type="entry name" value="2-oxoacid_DH_actylTfrase"/>
</dbReference>
<dbReference type="InterPro" id="IPR033248">
    <property type="entry name" value="Transketolase_C"/>
</dbReference>
<dbReference type="Gene3D" id="3.30.559.10">
    <property type="entry name" value="Chloramphenicol acetyltransferase-like domain"/>
    <property type="match status" value="1"/>
</dbReference>
<sequence>MKKLMYAPALTEALKEEMERSPVLLIIGEDVCRPEDEDGAFMVTAGLPKLFPDRVINTILNESSIVGLGAGFALRGGRVVTEMQFADFVTDAIKMIRNYSAGLFYRNRIRLPMVIRLPSGAPGRAGPFHSTSPEMLFFGEPGLIILAPSNSYDAKGLLKTAIRQDSPALFLEWKKLYRLPLEKYPPELDFEIPDEDYTVPIGKARVLREGSDITLVSYGPMLFETLKAANALKEKGVSCEVIDLRSLMPFDFETLSASVKKTGRIIVAHEDKEVGGYGAALIQLLTQKFGLFDWLDAQPLVVGAKFTPHPHNPILENEYLPNAGDVVNAAEKMFEEKIFASARIPEKEPVAKESVGKLEGFDPSSSQANTEKRIELTPMRKAIAKRMTEQWQRPHIHDKIKICFNAVLKHRAETRLEFEKKTDTRLTPTHYIAYAVVKTLMLDQFRPLRNRFEENVRPDKSVDWAHPKAIFERDFVNLSIAVATKSNELFVPVIRDAEKMSFTELASAIADSAEKCRNKKIAPDDFDNGTITITNVGVFGTDEGNPILTEASQMASIAVGKIKHGPGGHFGKIVLAFDHRMFDGKIAGEFKQALKEYLENWNVDILSK</sequence>